<dbReference type="EMBL" id="JADGLW010000002">
    <property type="protein sequence ID" value="MBF0753456.1"/>
    <property type="molecule type" value="Genomic_DNA"/>
</dbReference>
<name>A0ABR9XXJ7_9STAP</name>
<evidence type="ECO:0000313" key="2">
    <source>
        <dbReference type="Proteomes" id="UP000647980"/>
    </source>
</evidence>
<proteinExistence type="predicted"/>
<sequence>MTLIGALLLYFLQQIIHRLLKRRGEISLYYKHVHDLINEEPASFKENYNILTMPLWIEIHNNKEVNQVVRNVNLSLYKSGVLIDKATQVNRVEKGEDKIYLGNNGSYSFNLPAESIHQFEVYYLFNKTKENQEFDSVYLTYYTFKSKIVSTKILDISQGWQTKSLSLNKDWIEGN</sequence>
<reference evidence="1 2" key="1">
    <citation type="submission" date="2020-10" db="EMBL/GenBank/DDBJ databases">
        <title>Mouse Oral microbiota.</title>
        <authorList>
            <person name="Joseph S."/>
            <person name="Aduse-Opoku J."/>
        </authorList>
    </citation>
    <scope>NUCLEOTIDE SEQUENCE [LARGE SCALE GENOMIC DNA]</scope>
    <source>
        <strain evidence="1 2">19428wE5_W307</strain>
    </source>
</reference>
<protein>
    <submittedName>
        <fullName evidence="1">Uncharacterized protein</fullName>
    </submittedName>
</protein>
<accession>A0ABR9XXJ7</accession>
<organism evidence="1 2">
    <name type="scientific">Jeotgalicoccus nanhaiensis</name>
    <dbReference type="NCBI Taxonomy" id="568603"/>
    <lineage>
        <taxon>Bacteria</taxon>
        <taxon>Bacillati</taxon>
        <taxon>Bacillota</taxon>
        <taxon>Bacilli</taxon>
        <taxon>Bacillales</taxon>
        <taxon>Staphylococcaceae</taxon>
        <taxon>Jeotgalicoccus</taxon>
    </lineage>
</organism>
<keyword evidence="2" id="KW-1185">Reference proteome</keyword>
<evidence type="ECO:0000313" key="1">
    <source>
        <dbReference type="EMBL" id="MBF0753456.1"/>
    </source>
</evidence>
<comment type="caution">
    <text evidence="1">The sequence shown here is derived from an EMBL/GenBank/DDBJ whole genome shotgun (WGS) entry which is preliminary data.</text>
</comment>
<dbReference type="Proteomes" id="UP000647980">
    <property type="component" value="Unassembled WGS sequence"/>
</dbReference>
<dbReference type="RefSeq" id="WP_135096966.1">
    <property type="nucleotide sequence ID" value="NZ_JADGLW010000002.1"/>
</dbReference>
<gene>
    <name evidence="1" type="ORF">IR135_04160</name>
</gene>